<evidence type="ECO:0000256" key="1">
    <source>
        <dbReference type="SAM" id="Phobius"/>
    </source>
</evidence>
<accession>A0A182Q1X0</accession>
<evidence type="ECO:0000313" key="2">
    <source>
        <dbReference type="EnsemblMetazoa" id="AFAF001466-PA"/>
    </source>
</evidence>
<dbReference type="AlphaFoldDB" id="A0A182Q1X0"/>
<proteinExistence type="predicted"/>
<protein>
    <submittedName>
        <fullName evidence="2">Uncharacterized protein</fullName>
    </submittedName>
</protein>
<dbReference type="VEuPathDB" id="VectorBase:AFAF001466"/>
<dbReference type="Proteomes" id="UP000075886">
    <property type="component" value="Unassembled WGS sequence"/>
</dbReference>
<keyword evidence="1" id="KW-0472">Membrane</keyword>
<dbReference type="EnsemblMetazoa" id="AFAF001466-RA">
    <property type="protein sequence ID" value="AFAF001466-PA"/>
    <property type="gene ID" value="AFAF001466"/>
</dbReference>
<keyword evidence="3" id="KW-1185">Reference proteome</keyword>
<feature type="transmembrane region" description="Helical" evidence="1">
    <location>
        <begin position="56"/>
        <end position="76"/>
    </location>
</feature>
<dbReference type="EMBL" id="AXCN02000807">
    <property type="status" value="NOT_ANNOTATED_CDS"/>
    <property type="molecule type" value="Genomic_DNA"/>
</dbReference>
<evidence type="ECO:0000313" key="3">
    <source>
        <dbReference type="Proteomes" id="UP000075886"/>
    </source>
</evidence>
<sequence>MLWMMMMMLLLLLLLLLVLLLLRQMRMIGLLHGPVSRTRGRDVFRSSEATPARALDGILLCGSFVIIIIIIAIITANGERARGPRIDNFLQSSIAAIDCRDDLEGAEGVDRTRARDAHFLGEK</sequence>
<organism evidence="2 3">
    <name type="scientific">Anopheles farauti</name>
    <dbReference type="NCBI Taxonomy" id="69004"/>
    <lineage>
        <taxon>Eukaryota</taxon>
        <taxon>Metazoa</taxon>
        <taxon>Ecdysozoa</taxon>
        <taxon>Arthropoda</taxon>
        <taxon>Hexapoda</taxon>
        <taxon>Insecta</taxon>
        <taxon>Pterygota</taxon>
        <taxon>Neoptera</taxon>
        <taxon>Endopterygota</taxon>
        <taxon>Diptera</taxon>
        <taxon>Nematocera</taxon>
        <taxon>Culicoidea</taxon>
        <taxon>Culicidae</taxon>
        <taxon>Anophelinae</taxon>
        <taxon>Anopheles</taxon>
    </lineage>
</organism>
<reference evidence="2" key="2">
    <citation type="submission" date="2020-05" db="UniProtKB">
        <authorList>
            <consortium name="EnsemblMetazoa"/>
        </authorList>
    </citation>
    <scope>IDENTIFICATION</scope>
    <source>
        <strain evidence="2">FAR1</strain>
    </source>
</reference>
<keyword evidence="1" id="KW-1133">Transmembrane helix</keyword>
<reference evidence="3" key="1">
    <citation type="submission" date="2014-01" db="EMBL/GenBank/DDBJ databases">
        <title>The Genome Sequence of Anopheles farauti FAR1 (V2).</title>
        <authorList>
            <consortium name="The Broad Institute Genomics Platform"/>
            <person name="Neafsey D.E."/>
            <person name="Besansky N."/>
            <person name="Howell P."/>
            <person name="Walton C."/>
            <person name="Young S.K."/>
            <person name="Zeng Q."/>
            <person name="Gargeya S."/>
            <person name="Fitzgerald M."/>
            <person name="Haas B."/>
            <person name="Abouelleil A."/>
            <person name="Allen A.W."/>
            <person name="Alvarado L."/>
            <person name="Arachchi H.M."/>
            <person name="Berlin A.M."/>
            <person name="Chapman S.B."/>
            <person name="Gainer-Dewar J."/>
            <person name="Goldberg J."/>
            <person name="Griggs A."/>
            <person name="Gujja S."/>
            <person name="Hansen M."/>
            <person name="Howarth C."/>
            <person name="Imamovic A."/>
            <person name="Ireland A."/>
            <person name="Larimer J."/>
            <person name="McCowan C."/>
            <person name="Murphy C."/>
            <person name="Pearson M."/>
            <person name="Poon T.W."/>
            <person name="Priest M."/>
            <person name="Roberts A."/>
            <person name="Saif S."/>
            <person name="Shea T."/>
            <person name="Sisk P."/>
            <person name="Sykes S."/>
            <person name="Wortman J."/>
            <person name="Nusbaum C."/>
            <person name="Birren B."/>
        </authorList>
    </citation>
    <scope>NUCLEOTIDE SEQUENCE [LARGE SCALE GENOMIC DNA]</scope>
    <source>
        <strain evidence="3">FAR1</strain>
    </source>
</reference>
<name>A0A182Q1X0_9DIPT</name>
<keyword evidence="1" id="KW-0812">Transmembrane</keyword>